<sequence>MNTKIPINVTIDSGSLSLPASPIFQKEKSTYLCPFCVTKLEKLEPKCPECQHKMDWGVWMDKNAKHNYAFAESGVL</sequence>
<protein>
    <submittedName>
        <fullName evidence="1">Uncharacterized protein</fullName>
    </submittedName>
</protein>
<name>D4KCD0_9FIRM</name>
<gene>
    <name evidence="1" type="ORF">FPR_23160</name>
</gene>
<evidence type="ECO:0000313" key="2">
    <source>
        <dbReference type="Proteomes" id="UP000007059"/>
    </source>
</evidence>
<proteinExistence type="predicted"/>
<organism evidence="1 2">
    <name type="scientific">Faecalibacterium prausnitzii SL3/3</name>
    <dbReference type="NCBI Taxonomy" id="657322"/>
    <lineage>
        <taxon>Bacteria</taxon>
        <taxon>Bacillati</taxon>
        <taxon>Bacillota</taxon>
        <taxon>Clostridia</taxon>
        <taxon>Eubacteriales</taxon>
        <taxon>Oscillospiraceae</taxon>
        <taxon>Faecalibacterium</taxon>
    </lineage>
</organism>
<reference evidence="1 2" key="2">
    <citation type="submission" date="2010-03" db="EMBL/GenBank/DDBJ databases">
        <authorList>
            <person name="Pajon A."/>
        </authorList>
    </citation>
    <scope>NUCLEOTIDE SEQUENCE [LARGE SCALE GENOMIC DNA]</scope>
    <source>
        <strain evidence="1 2">SL3/3</strain>
    </source>
</reference>
<dbReference type="Proteomes" id="UP000007059">
    <property type="component" value="Chromosome"/>
</dbReference>
<dbReference type="EMBL" id="FP929046">
    <property type="protein sequence ID" value="CBL02493.1"/>
    <property type="molecule type" value="Genomic_DNA"/>
</dbReference>
<reference evidence="1 2" key="1">
    <citation type="submission" date="2010-03" db="EMBL/GenBank/DDBJ databases">
        <title>The genome sequence of Faecalibacterium prausnitzii SL3/3.</title>
        <authorList>
            <consortium name="metaHIT consortium -- http://www.metahit.eu/"/>
            <person name="Pajon A."/>
            <person name="Turner K."/>
            <person name="Parkhill J."/>
            <person name="Duncan S."/>
            <person name="Flint H."/>
        </authorList>
    </citation>
    <scope>NUCLEOTIDE SEQUENCE [LARGE SCALE GENOMIC DNA]</scope>
    <source>
        <strain evidence="1 2">SL3/3</strain>
    </source>
</reference>
<accession>D4KCD0</accession>
<dbReference type="AlphaFoldDB" id="D4KCD0"/>
<evidence type="ECO:0000313" key="1">
    <source>
        <dbReference type="EMBL" id="CBL02493.1"/>
    </source>
</evidence>
<dbReference type="RefSeq" id="WP_015538014.1">
    <property type="nucleotide sequence ID" value="NC_021020.1"/>
</dbReference>
<dbReference type="KEGG" id="fpa:FPR_23160"/>
<dbReference type="HOGENOM" id="CLU_2649134_0_0_9"/>